<dbReference type="GeneID" id="10510696"/>
<evidence type="ECO:0000313" key="1">
    <source>
        <dbReference type="EMBL" id="EGC28580.1"/>
    </source>
</evidence>
<dbReference type="RefSeq" id="XP_003294896.1">
    <property type="nucleotide sequence ID" value="XM_003294848.1"/>
</dbReference>
<feature type="non-terminal residue" evidence="1">
    <location>
        <position position="97"/>
    </location>
</feature>
<evidence type="ECO:0000313" key="2">
    <source>
        <dbReference type="Proteomes" id="UP000001064"/>
    </source>
</evidence>
<dbReference type="SUPFAM" id="SSF47113">
    <property type="entry name" value="Histone-fold"/>
    <property type="match status" value="1"/>
</dbReference>
<accession>F1A5F3</accession>
<protein>
    <recommendedName>
        <fullName evidence="3">Histone H2A</fullName>
    </recommendedName>
</protein>
<dbReference type="VEuPathDB" id="AmoebaDB:DICPUDRAFT_159977"/>
<dbReference type="AlphaFoldDB" id="F1A5F3"/>
<dbReference type="GO" id="GO:0031507">
    <property type="term" value="P:heterochromatin formation"/>
    <property type="evidence" value="ECO:0000318"/>
    <property type="project" value="GO_Central"/>
</dbReference>
<keyword evidence="2" id="KW-1185">Reference proteome</keyword>
<name>F1A5F3_DICPU</name>
<dbReference type="Proteomes" id="UP000001064">
    <property type="component" value="Unassembled WGS sequence"/>
</dbReference>
<dbReference type="KEGG" id="dpp:DICPUDRAFT_159977"/>
<dbReference type="Gene3D" id="1.10.20.10">
    <property type="entry name" value="Histone, subunit A"/>
    <property type="match status" value="1"/>
</dbReference>
<reference evidence="2" key="1">
    <citation type="journal article" date="2011" name="Genome Biol.">
        <title>Comparative genomics of the social amoebae Dictyostelium discoideum and Dictyostelium purpureum.</title>
        <authorList>
            <consortium name="US DOE Joint Genome Institute (JGI-PGF)"/>
            <person name="Sucgang R."/>
            <person name="Kuo A."/>
            <person name="Tian X."/>
            <person name="Salerno W."/>
            <person name="Parikh A."/>
            <person name="Feasley C.L."/>
            <person name="Dalin E."/>
            <person name="Tu H."/>
            <person name="Huang E."/>
            <person name="Barry K."/>
            <person name="Lindquist E."/>
            <person name="Shapiro H."/>
            <person name="Bruce D."/>
            <person name="Schmutz J."/>
            <person name="Salamov A."/>
            <person name="Fey P."/>
            <person name="Gaudet P."/>
            <person name="Anjard C."/>
            <person name="Babu M.M."/>
            <person name="Basu S."/>
            <person name="Bushmanova Y."/>
            <person name="van der Wel H."/>
            <person name="Katoh-Kurasawa M."/>
            <person name="Dinh C."/>
            <person name="Coutinho P.M."/>
            <person name="Saito T."/>
            <person name="Elias M."/>
            <person name="Schaap P."/>
            <person name="Kay R.R."/>
            <person name="Henrissat B."/>
            <person name="Eichinger L."/>
            <person name="Rivero F."/>
            <person name="Putnam N.H."/>
            <person name="West C.M."/>
            <person name="Loomis W.F."/>
            <person name="Chisholm R.L."/>
            <person name="Shaulsky G."/>
            <person name="Strassmann J.E."/>
            <person name="Queller D.C."/>
            <person name="Kuspa A."/>
            <person name="Grigoriev I.V."/>
        </authorList>
    </citation>
    <scope>NUCLEOTIDE SEQUENCE [LARGE SCALE GENOMIC DNA]</scope>
    <source>
        <strain evidence="2">QSDP1</strain>
    </source>
</reference>
<sequence length="97" mass="11776">MKPSNINKRNIENKENKRKNFKKFSNFIKRKLKLDNRFEYIRRDVATFFSGVLYYLIKELFIISIHTLVLNNKTTITPRTIYLTIKSDEEFENLLKK</sequence>
<organism evidence="1 2">
    <name type="scientific">Dictyostelium purpureum</name>
    <name type="common">Slime mold</name>
    <dbReference type="NCBI Taxonomy" id="5786"/>
    <lineage>
        <taxon>Eukaryota</taxon>
        <taxon>Amoebozoa</taxon>
        <taxon>Evosea</taxon>
        <taxon>Eumycetozoa</taxon>
        <taxon>Dictyostelia</taxon>
        <taxon>Dictyosteliales</taxon>
        <taxon>Dictyosteliaceae</taxon>
        <taxon>Dictyostelium</taxon>
    </lineage>
</organism>
<dbReference type="GO" id="GO:0046982">
    <property type="term" value="F:protein heterodimerization activity"/>
    <property type="evidence" value="ECO:0007669"/>
    <property type="project" value="InterPro"/>
</dbReference>
<dbReference type="GO" id="GO:0005634">
    <property type="term" value="C:nucleus"/>
    <property type="evidence" value="ECO:0000318"/>
    <property type="project" value="GO_Central"/>
</dbReference>
<dbReference type="InterPro" id="IPR009072">
    <property type="entry name" value="Histone-fold"/>
</dbReference>
<dbReference type="EMBL" id="GL871593">
    <property type="protein sequence ID" value="EGC28580.1"/>
    <property type="molecule type" value="Genomic_DNA"/>
</dbReference>
<gene>
    <name evidence="1" type="ORF">DICPUDRAFT_159977</name>
</gene>
<dbReference type="OrthoDB" id="5918422at2759"/>
<dbReference type="GO" id="GO:0000786">
    <property type="term" value="C:nucleosome"/>
    <property type="evidence" value="ECO:0000318"/>
    <property type="project" value="GO_Central"/>
</dbReference>
<proteinExistence type="predicted"/>
<dbReference type="GO" id="GO:0030527">
    <property type="term" value="F:structural constituent of chromatin"/>
    <property type="evidence" value="ECO:0000318"/>
    <property type="project" value="GO_Central"/>
</dbReference>
<evidence type="ECO:0008006" key="3">
    <source>
        <dbReference type="Google" id="ProtNLM"/>
    </source>
</evidence>
<dbReference type="InParanoid" id="F1A5F3"/>